<dbReference type="InterPro" id="IPR011992">
    <property type="entry name" value="EF-hand-dom_pair"/>
</dbReference>
<dbReference type="PROSITE" id="PS50082">
    <property type="entry name" value="WD_REPEATS_2"/>
    <property type="match status" value="1"/>
</dbReference>
<dbReference type="OrthoDB" id="75172at2759"/>
<keyword evidence="2" id="KW-0106">Calcium</keyword>
<gene>
    <name evidence="6" type="ORF">TRFO_26926</name>
</gene>
<evidence type="ECO:0000256" key="4">
    <source>
        <dbReference type="SAM" id="MobiDB-lite"/>
    </source>
</evidence>
<sequence length="974" mass="110469">MNFKEPQKSDKKATRKTLPRPPTNMREKRTAHQKKRNDNYANKYLRDLRRAFDDADEDNMGSLTPEQWDSSSIRFYLKDGKMPNSEYKQYFLRIDADCDGRVTWDELVDFILLELTCMRGTQNVESKTTLNRFPVTSAIFQHKHREEIFQVVISSWTEEYITVSRESIKFWKPFPLTYQRKLGVSGPFAAVCCFKYFQLLAVATSTRTLRFFKIIELEQLPISISASPSTVSIKTMNAESARKVMKTLQDLDIPLFNIPTQMIEATLTVSAANELRFIIGDDCGCIEVFKLTMPTRRTGTDFKIDRIVSKNLHTKSISQLSLIEEMDCYASGSSDGTVKFFTIINESIHVTKVFDDGSQVLSFAFIGHQNVVAMCTMGNDPFIWSLQPIHRTFRLPGNLNSTHLVTEYISSLGERYVLTVTSKKEIRMYDSSNFVIRNEFLEVEYLPPENRITAILFDKARKILITCASYPILWVEGEVEGPRGITHQSAIVGIHYQPDFGQLLTVDSQANFMIWDYNTGHRKTIRTPKVDELCCAAIDQSGRKVITATFNGEISIWNPNSGGLIVTINDPSDSQISVVRHFTMNGRQFLLTAGWSKVVSLYQEVTPANFELMNQFRGHTSDITAAILDPNGWIITGSVTGEIFVWPIDMATKPRKVLLDCDTPVECMTTIEYLLFVGDSDGILTVFSLPNLEQVMTFKAHLAIVPHAISAIISFEQSKTLLTADSLGYVRLWEIATTPSLKMDPVKMVRAHDGEVTHIMMLGTSGKFFATAGYDLAVRIWATDSMSLIGTLSSESNWILKDMDTWAKDPLENDPRHFHINDVEMSSKLQHKEKALASSRSYVSNKNLSNTRSHMSLASAVALTSNKSLVQMEEEDEVDLPPVHFDYEQAKQMLDMIQNADTTPEARSFMDTYPPISSTKTTGSSLPLLKPDIEANDLLTQVKALQERKFKTIEEYFPEMRDKRKYPRSSLTFV</sequence>
<dbReference type="GO" id="GO:0005509">
    <property type="term" value="F:calcium ion binding"/>
    <property type="evidence" value="ECO:0007669"/>
    <property type="project" value="InterPro"/>
</dbReference>
<feature type="compositionally biased region" description="Basic and acidic residues" evidence="4">
    <location>
        <begin position="1"/>
        <end position="12"/>
    </location>
</feature>
<dbReference type="InterPro" id="IPR002048">
    <property type="entry name" value="EF_hand_dom"/>
</dbReference>
<dbReference type="InterPro" id="IPR001680">
    <property type="entry name" value="WD40_rpt"/>
</dbReference>
<organism evidence="6 7">
    <name type="scientific">Tritrichomonas foetus</name>
    <dbReference type="NCBI Taxonomy" id="1144522"/>
    <lineage>
        <taxon>Eukaryota</taxon>
        <taxon>Metamonada</taxon>
        <taxon>Parabasalia</taxon>
        <taxon>Tritrichomonadida</taxon>
        <taxon>Tritrichomonadidae</taxon>
        <taxon>Tritrichomonas</taxon>
    </lineage>
</organism>
<dbReference type="SMART" id="SM00320">
    <property type="entry name" value="WD40"/>
    <property type="match status" value="11"/>
</dbReference>
<feature type="region of interest" description="Disordered" evidence="4">
    <location>
        <begin position="1"/>
        <end position="40"/>
    </location>
</feature>
<proteinExistence type="predicted"/>
<dbReference type="Proteomes" id="UP000179807">
    <property type="component" value="Unassembled WGS sequence"/>
</dbReference>
<evidence type="ECO:0000256" key="2">
    <source>
        <dbReference type="ARBA" id="ARBA00022837"/>
    </source>
</evidence>
<evidence type="ECO:0000313" key="6">
    <source>
        <dbReference type="EMBL" id="OHT05309.1"/>
    </source>
</evidence>
<name>A0A1J4K7C1_9EUKA</name>
<evidence type="ECO:0000256" key="1">
    <source>
        <dbReference type="ARBA" id="ARBA00022737"/>
    </source>
</evidence>
<comment type="caution">
    <text evidence="6">The sequence shown here is derived from an EMBL/GenBank/DDBJ whole genome shotgun (WGS) entry which is preliminary data.</text>
</comment>
<dbReference type="PROSITE" id="PS50222">
    <property type="entry name" value="EF_HAND_2"/>
    <property type="match status" value="1"/>
</dbReference>
<feature type="domain" description="EF-hand" evidence="5">
    <location>
        <begin position="82"/>
        <end position="117"/>
    </location>
</feature>
<dbReference type="InterPro" id="IPR018247">
    <property type="entry name" value="EF_Hand_1_Ca_BS"/>
</dbReference>
<reference evidence="6" key="1">
    <citation type="submission" date="2016-10" db="EMBL/GenBank/DDBJ databases">
        <authorList>
            <person name="Benchimol M."/>
            <person name="Almeida L.G."/>
            <person name="Vasconcelos A.T."/>
            <person name="Perreira-Neves A."/>
            <person name="Rosa I.A."/>
            <person name="Tasca T."/>
            <person name="Bogo M.R."/>
            <person name="de Souza W."/>
        </authorList>
    </citation>
    <scope>NUCLEOTIDE SEQUENCE [LARGE SCALE GENOMIC DNA]</scope>
    <source>
        <strain evidence="6">K</strain>
    </source>
</reference>
<dbReference type="PROSITE" id="PS00018">
    <property type="entry name" value="EF_HAND_1"/>
    <property type="match status" value="1"/>
</dbReference>
<dbReference type="SUPFAM" id="SSF50978">
    <property type="entry name" value="WD40 repeat-like"/>
    <property type="match status" value="2"/>
</dbReference>
<keyword evidence="1" id="KW-0677">Repeat</keyword>
<dbReference type="Gene3D" id="1.10.238.10">
    <property type="entry name" value="EF-hand"/>
    <property type="match status" value="1"/>
</dbReference>
<dbReference type="InterPro" id="IPR036322">
    <property type="entry name" value="WD40_repeat_dom_sf"/>
</dbReference>
<keyword evidence="3" id="KW-0853">WD repeat</keyword>
<dbReference type="VEuPathDB" id="TrichDB:TRFO_26926"/>
<keyword evidence="7" id="KW-1185">Reference proteome</keyword>
<dbReference type="GeneID" id="94839945"/>
<feature type="repeat" description="WD" evidence="3">
    <location>
        <begin position="749"/>
        <end position="791"/>
    </location>
</feature>
<protein>
    <submittedName>
        <fullName evidence="6">EF hand family protein</fullName>
    </submittedName>
</protein>
<evidence type="ECO:0000259" key="5">
    <source>
        <dbReference type="PROSITE" id="PS50222"/>
    </source>
</evidence>
<dbReference type="InterPro" id="IPR015943">
    <property type="entry name" value="WD40/YVTN_repeat-like_dom_sf"/>
</dbReference>
<dbReference type="Pfam" id="PF00400">
    <property type="entry name" value="WD40"/>
    <property type="match status" value="2"/>
</dbReference>
<dbReference type="EMBL" id="MLAK01000761">
    <property type="protein sequence ID" value="OHT05309.1"/>
    <property type="molecule type" value="Genomic_DNA"/>
</dbReference>
<dbReference type="InterPro" id="IPR051242">
    <property type="entry name" value="WD-EF-hand_domain"/>
</dbReference>
<dbReference type="PANTHER" id="PTHR44324:SF4">
    <property type="entry name" value="WD40 REPEAT DOMAIN 95"/>
    <property type="match status" value="1"/>
</dbReference>
<dbReference type="AlphaFoldDB" id="A0A1J4K7C1"/>
<dbReference type="RefSeq" id="XP_068358445.1">
    <property type="nucleotide sequence ID" value="XM_068505241.1"/>
</dbReference>
<accession>A0A1J4K7C1</accession>
<evidence type="ECO:0000256" key="3">
    <source>
        <dbReference type="PROSITE-ProRule" id="PRU00221"/>
    </source>
</evidence>
<dbReference type="SUPFAM" id="SSF47473">
    <property type="entry name" value="EF-hand"/>
    <property type="match status" value="1"/>
</dbReference>
<dbReference type="Gene3D" id="2.130.10.10">
    <property type="entry name" value="YVTN repeat-like/Quinoprotein amine dehydrogenase"/>
    <property type="match status" value="3"/>
</dbReference>
<dbReference type="PANTHER" id="PTHR44324">
    <property type="entry name" value="WD40 REPEAT DOMAIN 95"/>
    <property type="match status" value="1"/>
</dbReference>
<evidence type="ECO:0000313" key="7">
    <source>
        <dbReference type="Proteomes" id="UP000179807"/>
    </source>
</evidence>
<dbReference type="Pfam" id="PF13499">
    <property type="entry name" value="EF-hand_7"/>
    <property type="match status" value="1"/>
</dbReference>